<evidence type="ECO:0000313" key="2">
    <source>
        <dbReference type="EMBL" id="GAA0543784.1"/>
    </source>
</evidence>
<keyword evidence="3" id="KW-1185">Reference proteome</keyword>
<organism evidence="2 3">
    <name type="scientific">Saccharopolyspora erythraea</name>
    <name type="common">Streptomyces erythraeus</name>
    <dbReference type="NCBI Taxonomy" id="1836"/>
    <lineage>
        <taxon>Bacteria</taxon>
        <taxon>Bacillati</taxon>
        <taxon>Actinomycetota</taxon>
        <taxon>Actinomycetes</taxon>
        <taxon>Pseudonocardiales</taxon>
        <taxon>Pseudonocardiaceae</taxon>
        <taxon>Saccharopolyspora</taxon>
    </lineage>
</organism>
<evidence type="ECO:0000313" key="3">
    <source>
        <dbReference type="Proteomes" id="UP001500729"/>
    </source>
</evidence>
<sequence>MSGHGQSDGTASSRPCEDSRAEVEALLRSGPFHEALRAAIAHSGLTLEALRGELAARGIRLSLATLSYWQHGRSRPERTGSMLALRAIENILRLPAHSLRALLGPPRPRGRWLNHEPGRGIDDPAGQLAEVIGPVLGPSDRDLRVFSQEDIASVGPDRAIHLVRTRTVLRALADGPDRHLAVYRGEPGTDSGALVPVATENCRLGRTSRHPAAPIVVAELLFDRRMRAGETHLLEYEFRVERPVRSVDHRRTFRYPAGSYVASVRFSESAVPVRCRRVRQGAPAAGRGTDELTLVGGRSVHLAVRDVPRGVLGIAWDWD</sequence>
<accession>A0ABN1DHJ6</accession>
<proteinExistence type="predicted"/>
<dbReference type="RefSeq" id="WP_346138940.1">
    <property type="nucleotide sequence ID" value="NZ_BAAAGS010000036.1"/>
</dbReference>
<dbReference type="InterPro" id="IPR001387">
    <property type="entry name" value="Cro/C1-type_HTH"/>
</dbReference>
<evidence type="ECO:0000256" key="1">
    <source>
        <dbReference type="SAM" id="MobiDB-lite"/>
    </source>
</evidence>
<dbReference type="EMBL" id="BAAAGS010000036">
    <property type="protein sequence ID" value="GAA0543784.1"/>
    <property type="molecule type" value="Genomic_DNA"/>
</dbReference>
<feature type="compositionally biased region" description="Polar residues" evidence="1">
    <location>
        <begin position="1"/>
        <end position="13"/>
    </location>
</feature>
<dbReference type="Proteomes" id="UP001500729">
    <property type="component" value="Unassembled WGS sequence"/>
</dbReference>
<reference evidence="2 3" key="1">
    <citation type="journal article" date="2019" name="Int. J. Syst. Evol. Microbiol.">
        <title>The Global Catalogue of Microorganisms (GCM) 10K type strain sequencing project: providing services to taxonomists for standard genome sequencing and annotation.</title>
        <authorList>
            <consortium name="The Broad Institute Genomics Platform"/>
            <consortium name="The Broad Institute Genome Sequencing Center for Infectious Disease"/>
            <person name="Wu L."/>
            <person name="Ma J."/>
        </authorList>
    </citation>
    <scope>NUCLEOTIDE SEQUENCE [LARGE SCALE GENOMIC DNA]</scope>
    <source>
        <strain evidence="2 3">JCM 10303</strain>
    </source>
</reference>
<protein>
    <recommendedName>
        <fullName evidence="4">XRE family transcriptional regulator</fullName>
    </recommendedName>
</protein>
<feature type="region of interest" description="Disordered" evidence="1">
    <location>
        <begin position="1"/>
        <end position="20"/>
    </location>
</feature>
<dbReference type="CDD" id="cd00093">
    <property type="entry name" value="HTH_XRE"/>
    <property type="match status" value="1"/>
</dbReference>
<comment type="caution">
    <text evidence="2">The sequence shown here is derived from an EMBL/GenBank/DDBJ whole genome shotgun (WGS) entry which is preliminary data.</text>
</comment>
<evidence type="ECO:0008006" key="4">
    <source>
        <dbReference type="Google" id="ProtNLM"/>
    </source>
</evidence>
<gene>
    <name evidence="2" type="ORF">GCM10009533_48460</name>
</gene>
<name>A0ABN1DHJ6_SACER</name>